<dbReference type="Proteomes" id="UP000198848">
    <property type="component" value="Unassembled WGS sequence"/>
</dbReference>
<proteinExistence type="predicted"/>
<feature type="region of interest" description="Disordered" evidence="1">
    <location>
        <begin position="1"/>
        <end position="39"/>
    </location>
</feature>
<feature type="compositionally biased region" description="Low complexity" evidence="1">
    <location>
        <begin position="22"/>
        <end position="32"/>
    </location>
</feature>
<keyword evidence="3" id="KW-1185">Reference proteome</keyword>
<accession>A0A1H1GHE5</accession>
<dbReference type="AlphaFoldDB" id="A0A1H1GHE5"/>
<gene>
    <name evidence="2" type="ORF">SAMN04489842_2437</name>
</gene>
<name>A0A1H1GHE5_NATTX</name>
<evidence type="ECO:0000313" key="3">
    <source>
        <dbReference type="Proteomes" id="UP000198848"/>
    </source>
</evidence>
<dbReference type="EMBL" id="FNLC01000002">
    <property type="protein sequence ID" value="SDR12712.1"/>
    <property type="molecule type" value="Genomic_DNA"/>
</dbReference>
<evidence type="ECO:0000256" key="1">
    <source>
        <dbReference type="SAM" id="MobiDB-lite"/>
    </source>
</evidence>
<dbReference type="STRING" id="1095778.SAMN04489842_2437"/>
<organism evidence="2 3">
    <name type="scientific">Natronobacterium texcoconense</name>
    <dbReference type="NCBI Taxonomy" id="1095778"/>
    <lineage>
        <taxon>Archaea</taxon>
        <taxon>Methanobacteriati</taxon>
        <taxon>Methanobacteriota</taxon>
        <taxon>Stenosarchaea group</taxon>
        <taxon>Halobacteria</taxon>
        <taxon>Halobacteriales</taxon>
        <taxon>Natrialbaceae</taxon>
        <taxon>Natronobacterium</taxon>
    </lineage>
</organism>
<protein>
    <submittedName>
        <fullName evidence="2">Uncharacterized protein</fullName>
    </submittedName>
</protein>
<reference evidence="3" key="1">
    <citation type="submission" date="2016-10" db="EMBL/GenBank/DDBJ databases">
        <authorList>
            <person name="Varghese N."/>
            <person name="Submissions S."/>
        </authorList>
    </citation>
    <scope>NUCLEOTIDE SEQUENCE [LARGE SCALE GENOMIC DNA]</scope>
    <source>
        <strain evidence="3">DSM 24767</strain>
    </source>
</reference>
<sequence>MPSNPDFPSPDDETDDEDRNRGGIVDRIIDGGFPTPSRG</sequence>
<evidence type="ECO:0000313" key="2">
    <source>
        <dbReference type="EMBL" id="SDR12712.1"/>
    </source>
</evidence>